<evidence type="ECO:0000256" key="5">
    <source>
        <dbReference type="ARBA" id="ARBA00023002"/>
    </source>
</evidence>
<protein>
    <submittedName>
        <fullName evidence="10">Anaerobic glycerol-3-phosphate dehydrogenase subunit C</fullName>
    </submittedName>
</protein>
<evidence type="ECO:0000256" key="6">
    <source>
        <dbReference type="ARBA" id="ARBA00023004"/>
    </source>
</evidence>
<dbReference type="InterPro" id="IPR004017">
    <property type="entry name" value="Cys_rich_dom"/>
</dbReference>
<dbReference type="PROSITE" id="PS51387">
    <property type="entry name" value="FAD_PCMH"/>
    <property type="match status" value="1"/>
</dbReference>
<dbReference type="Gene3D" id="3.30.465.10">
    <property type="match status" value="1"/>
</dbReference>
<dbReference type="PANTHER" id="PTHR11748">
    <property type="entry name" value="D-LACTATE DEHYDROGENASE"/>
    <property type="match status" value="1"/>
</dbReference>
<dbReference type="AlphaFoldDB" id="A0A517T875"/>
<name>A0A517T875_9PLAN</name>
<dbReference type="GO" id="GO:0046872">
    <property type="term" value="F:metal ion binding"/>
    <property type="evidence" value="ECO:0007669"/>
    <property type="project" value="UniProtKB-KW"/>
</dbReference>
<evidence type="ECO:0000256" key="2">
    <source>
        <dbReference type="ARBA" id="ARBA00022630"/>
    </source>
</evidence>
<dbReference type="Pfam" id="PF01565">
    <property type="entry name" value="FAD_binding_4"/>
    <property type="match status" value="1"/>
</dbReference>
<sequence>MDSRQLSILEDLGGELQGEVLCDPITLSIYATDAGPHEVMPLAVAFPRDAGDVERIAAYALEAELPLIARGAGSTPSGACLGKGLVIDFSRHMHRILSVDEETVTVEPGIVLENLNAELAEQGRCFAPLPKNAAATTIGGMISVNASGPHALRDGVTRDHVESMQLVLPGGRLCTTEKFQRPTNSPSATLGRLPKFLQQQPEPLSPEQVCAVELGEQLTDLTGKHRELIEHNQPERLLDGCGYFLRGFLSDPDHALNSLLVGSEGTLGLMTSAKLRTVPIPEHVVTLLYLLPELDSALEVISELDGAMIASCKLFDHRILSYARESDAWFAERIDSQYEVALLMELTSNEATRLTENVEHIKRTVRQQNPDAKLVGAVHQSEDTERERDKYWSLTKYQYPQTARSSSDLRPLSLLESISVPPEQIHSFIRAAQRLFQKHNYVGMLSANPLLGQILYRPLVPFLEQPNDHRLEEVVRDYYQIVVQHGGLISATHGDGISRTAFLRTQFGGLYQVFKQVKEIFDPHNLLNPGKIVSDDPHLTVRHLRKSPAAEELVSLQLNWTPEIAVASASCHGCGECRTQDPGQRMCPLNRIQPSEFAAPRSKANAMRQLRSGQIGAADLTSSAGRDLMRLCVNCKQCVVECPSQVDIPHLVIEARAAQVASEGMKWSDWMLSRSHQWSEIGVLFSFLFNPLMKRASTRWFVEKVFGVSRYRHLQPFARRSFLRSIPHRNRRLRLGEKQPRAAIYFVDQYVDHFEPDVGFATLELLEQMGIPVHVPTGQTVSGMSLVTLGDIDAARDLAERNVRVLAPFAREGYPIICTEPSAAICLQEDYPRLLDHPDVRVVAEQAIELGEFLSDTNFGEMLKERKPHIDLSFASHTPCHVRARGAGNAYNELLALIDGVEVTQIEAGCSGMAGTYGLAANNFRESIRMGWPLITTLRQTNYDFGISQCSGCRMQMEQGANRPAIHPVKILAAALGSNTNFGKLFRSDAQPVTLTEPEPS</sequence>
<dbReference type="InterPro" id="IPR016169">
    <property type="entry name" value="FAD-bd_PCMH_sub2"/>
</dbReference>
<comment type="cofactor">
    <cofactor evidence="1">
        <name>FAD</name>
        <dbReference type="ChEBI" id="CHEBI:57692"/>
    </cofactor>
</comment>
<dbReference type="InterPro" id="IPR006094">
    <property type="entry name" value="Oxid_FAD_bind_N"/>
</dbReference>
<keyword evidence="5" id="KW-0560">Oxidoreductase</keyword>
<dbReference type="Pfam" id="PF13534">
    <property type="entry name" value="Fer4_17"/>
    <property type="match status" value="1"/>
</dbReference>
<proteinExistence type="predicted"/>
<dbReference type="InterPro" id="IPR036318">
    <property type="entry name" value="FAD-bd_PCMH-like_sf"/>
</dbReference>
<feature type="domain" description="FAD-binding PCMH-type" evidence="9">
    <location>
        <begin position="37"/>
        <end position="280"/>
    </location>
</feature>
<dbReference type="OrthoDB" id="9767256at2"/>
<dbReference type="InterPro" id="IPR004113">
    <property type="entry name" value="FAD-bd_oxidored_4_C"/>
</dbReference>
<dbReference type="PROSITE" id="PS51379">
    <property type="entry name" value="4FE4S_FER_2"/>
    <property type="match status" value="1"/>
</dbReference>
<dbReference type="GO" id="GO:1903457">
    <property type="term" value="P:lactate catabolic process"/>
    <property type="evidence" value="ECO:0007669"/>
    <property type="project" value="TreeGrafter"/>
</dbReference>
<organism evidence="10 11">
    <name type="scientific">Calycomorphotria hydatis</name>
    <dbReference type="NCBI Taxonomy" id="2528027"/>
    <lineage>
        <taxon>Bacteria</taxon>
        <taxon>Pseudomonadati</taxon>
        <taxon>Planctomycetota</taxon>
        <taxon>Planctomycetia</taxon>
        <taxon>Planctomycetales</taxon>
        <taxon>Planctomycetaceae</taxon>
        <taxon>Calycomorphotria</taxon>
    </lineage>
</organism>
<dbReference type="Pfam" id="PF02754">
    <property type="entry name" value="CCG"/>
    <property type="match status" value="1"/>
</dbReference>
<dbReference type="SUPFAM" id="SSF55103">
    <property type="entry name" value="FAD-linked oxidases, C-terminal domain"/>
    <property type="match status" value="1"/>
</dbReference>
<keyword evidence="7" id="KW-0411">Iron-sulfur</keyword>
<dbReference type="InterPro" id="IPR017896">
    <property type="entry name" value="4Fe4S_Fe-S-bd"/>
</dbReference>
<dbReference type="SUPFAM" id="SSF46548">
    <property type="entry name" value="alpha-helical ferredoxin"/>
    <property type="match status" value="1"/>
</dbReference>
<evidence type="ECO:0000256" key="4">
    <source>
        <dbReference type="ARBA" id="ARBA00022827"/>
    </source>
</evidence>
<dbReference type="GO" id="GO:0051536">
    <property type="term" value="F:iron-sulfur cluster binding"/>
    <property type="evidence" value="ECO:0007669"/>
    <property type="project" value="UniProtKB-KW"/>
</dbReference>
<dbReference type="Gene3D" id="1.10.45.10">
    <property type="entry name" value="Vanillyl-alcohol Oxidase, Chain A, domain 4"/>
    <property type="match status" value="1"/>
</dbReference>
<reference evidence="10 11" key="1">
    <citation type="submission" date="2019-02" db="EMBL/GenBank/DDBJ databases">
        <title>Deep-cultivation of Planctomycetes and their phenomic and genomic characterization uncovers novel biology.</title>
        <authorList>
            <person name="Wiegand S."/>
            <person name="Jogler M."/>
            <person name="Boedeker C."/>
            <person name="Pinto D."/>
            <person name="Vollmers J."/>
            <person name="Rivas-Marin E."/>
            <person name="Kohn T."/>
            <person name="Peeters S.H."/>
            <person name="Heuer A."/>
            <person name="Rast P."/>
            <person name="Oberbeckmann S."/>
            <person name="Bunk B."/>
            <person name="Jeske O."/>
            <person name="Meyerdierks A."/>
            <person name="Storesund J.E."/>
            <person name="Kallscheuer N."/>
            <person name="Luecker S."/>
            <person name="Lage O.M."/>
            <person name="Pohl T."/>
            <person name="Merkel B.J."/>
            <person name="Hornburger P."/>
            <person name="Mueller R.-W."/>
            <person name="Bruemmer F."/>
            <person name="Labrenz M."/>
            <person name="Spormann A.M."/>
            <person name="Op den Camp H."/>
            <person name="Overmann J."/>
            <person name="Amann R."/>
            <person name="Jetten M.S.M."/>
            <person name="Mascher T."/>
            <person name="Medema M.H."/>
            <person name="Devos D.P."/>
            <person name="Kaster A.-K."/>
            <person name="Ovreas L."/>
            <person name="Rohde M."/>
            <person name="Galperin M.Y."/>
            <person name="Jogler C."/>
        </authorList>
    </citation>
    <scope>NUCLEOTIDE SEQUENCE [LARGE SCALE GENOMIC DNA]</scope>
    <source>
        <strain evidence="10 11">V22</strain>
    </source>
</reference>
<evidence type="ECO:0000256" key="1">
    <source>
        <dbReference type="ARBA" id="ARBA00001974"/>
    </source>
</evidence>
<dbReference type="Gene3D" id="1.10.1060.10">
    <property type="entry name" value="Alpha-helical ferredoxin"/>
    <property type="match status" value="1"/>
</dbReference>
<dbReference type="InterPro" id="IPR009051">
    <property type="entry name" value="Helical_ferredxn"/>
</dbReference>
<dbReference type="GO" id="GO:0071949">
    <property type="term" value="F:FAD binding"/>
    <property type="evidence" value="ECO:0007669"/>
    <property type="project" value="InterPro"/>
</dbReference>
<evidence type="ECO:0000259" key="9">
    <source>
        <dbReference type="PROSITE" id="PS51387"/>
    </source>
</evidence>
<evidence type="ECO:0000313" key="11">
    <source>
        <dbReference type="Proteomes" id="UP000319976"/>
    </source>
</evidence>
<dbReference type="PANTHER" id="PTHR11748:SF119">
    <property type="entry name" value="D-2-HYDROXYGLUTARATE DEHYDROGENASE"/>
    <property type="match status" value="1"/>
</dbReference>
<dbReference type="Proteomes" id="UP000319976">
    <property type="component" value="Chromosome"/>
</dbReference>
<dbReference type="InterPro" id="IPR016166">
    <property type="entry name" value="FAD-bd_PCMH"/>
</dbReference>
<feature type="domain" description="4Fe-4S ferredoxin-type" evidence="8">
    <location>
        <begin position="622"/>
        <end position="654"/>
    </location>
</feature>
<evidence type="ECO:0000313" key="10">
    <source>
        <dbReference type="EMBL" id="QDT64583.1"/>
    </source>
</evidence>
<evidence type="ECO:0000256" key="7">
    <source>
        <dbReference type="ARBA" id="ARBA00023014"/>
    </source>
</evidence>
<dbReference type="SUPFAM" id="SSF56176">
    <property type="entry name" value="FAD-binding/transporter-associated domain-like"/>
    <property type="match status" value="1"/>
</dbReference>
<dbReference type="Pfam" id="PF02913">
    <property type="entry name" value="FAD-oxidase_C"/>
    <property type="match status" value="1"/>
</dbReference>
<dbReference type="InterPro" id="IPR016171">
    <property type="entry name" value="Vanillyl_alc_oxidase_C-sub2"/>
</dbReference>
<keyword evidence="3" id="KW-0479">Metal-binding</keyword>
<dbReference type="GO" id="GO:0008720">
    <property type="term" value="F:D-lactate dehydrogenase (NAD+) activity"/>
    <property type="evidence" value="ECO:0007669"/>
    <property type="project" value="TreeGrafter"/>
</dbReference>
<keyword evidence="4" id="KW-0274">FAD</keyword>
<dbReference type="EMBL" id="CP036316">
    <property type="protein sequence ID" value="QDT64583.1"/>
    <property type="molecule type" value="Genomic_DNA"/>
</dbReference>
<keyword evidence="11" id="KW-1185">Reference proteome</keyword>
<dbReference type="GO" id="GO:0004458">
    <property type="term" value="F:D-lactate dehydrogenase (cytochrome) activity"/>
    <property type="evidence" value="ECO:0007669"/>
    <property type="project" value="TreeGrafter"/>
</dbReference>
<gene>
    <name evidence="10" type="primary">glpC</name>
    <name evidence="10" type="ORF">V22_18180</name>
</gene>
<evidence type="ECO:0000259" key="8">
    <source>
        <dbReference type="PROSITE" id="PS51379"/>
    </source>
</evidence>
<dbReference type="KEGG" id="chya:V22_18180"/>
<dbReference type="InterPro" id="IPR017900">
    <property type="entry name" value="4Fe4S_Fe_S_CS"/>
</dbReference>
<keyword evidence="2" id="KW-0285">Flavoprotein</keyword>
<keyword evidence="6" id="KW-0408">Iron</keyword>
<evidence type="ECO:0000256" key="3">
    <source>
        <dbReference type="ARBA" id="ARBA00022723"/>
    </source>
</evidence>
<dbReference type="InterPro" id="IPR016164">
    <property type="entry name" value="FAD-linked_Oxase-like_C"/>
</dbReference>
<accession>A0A517T875</accession>
<dbReference type="PROSITE" id="PS00198">
    <property type="entry name" value="4FE4S_FER_1"/>
    <property type="match status" value="1"/>
</dbReference>
<dbReference type="RefSeq" id="WP_145261868.1">
    <property type="nucleotide sequence ID" value="NZ_CP036316.1"/>
</dbReference>